<organism evidence="8 9">
    <name type="scientific">Azospirillum griseum</name>
    <dbReference type="NCBI Taxonomy" id="2496639"/>
    <lineage>
        <taxon>Bacteria</taxon>
        <taxon>Pseudomonadati</taxon>
        <taxon>Pseudomonadota</taxon>
        <taxon>Alphaproteobacteria</taxon>
        <taxon>Rhodospirillales</taxon>
        <taxon>Azospirillaceae</taxon>
        <taxon>Azospirillum</taxon>
    </lineage>
</organism>
<dbReference type="PANTHER" id="PTHR30629:SF2">
    <property type="entry name" value="PROPHAGE INTEGRASE INTS-RELATED"/>
    <property type="match status" value="1"/>
</dbReference>
<dbReference type="Gene3D" id="1.10.443.10">
    <property type="entry name" value="Intergrase catalytic core"/>
    <property type="match status" value="1"/>
</dbReference>
<dbReference type="InterPro" id="IPR011010">
    <property type="entry name" value="DNA_brk_join_enz"/>
</dbReference>
<dbReference type="PROSITE" id="PS51900">
    <property type="entry name" value="CB"/>
    <property type="match status" value="1"/>
</dbReference>
<dbReference type="InterPro" id="IPR013762">
    <property type="entry name" value="Integrase-like_cat_sf"/>
</dbReference>
<dbReference type="Pfam" id="PF13356">
    <property type="entry name" value="Arm-DNA-bind_3"/>
    <property type="match status" value="1"/>
</dbReference>
<evidence type="ECO:0000256" key="2">
    <source>
        <dbReference type="ARBA" id="ARBA00022908"/>
    </source>
</evidence>
<dbReference type="InterPro" id="IPR010998">
    <property type="entry name" value="Integrase_recombinase_N"/>
</dbReference>
<keyword evidence="2" id="KW-0229">DNA integration</keyword>
<keyword evidence="3 5" id="KW-0238">DNA-binding</keyword>
<dbReference type="InterPro" id="IPR025166">
    <property type="entry name" value="Integrase_DNA_bind_dom"/>
</dbReference>
<accession>A0A3S0K8H3</accession>
<dbReference type="Gene3D" id="1.10.150.130">
    <property type="match status" value="1"/>
</dbReference>
<dbReference type="GO" id="GO:0003677">
    <property type="term" value="F:DNA binding"/>
    <property type="evidence" value="ECO:0007669"/>
    <property type="project" value="UniProtKB-UniRule"/>
</dbReference>
<dbReference type="Gene3D" id="3.30.160.390">
    <property type="entry name" value="Integrase, DNA-binding domain"/>
    <property type="match status" value="1"/>
</dbReference>
<keyword evidence="9" id="KW-1185">Reference proteome</keyword>
<reference evidence="8 9" key="1">
    <citation type="submission" date="2018-12" db="EMBL/GenBank/DDBJ databases">
        <authorList>
            <person name="Yang Y."/>
        </authorList>
    </citation>
    <scope>NUCLEOTIDE SEQUENCE [LARGE SCALE GENOMIC DNA]</scope>
    <source>
        <strain evidence="8 9">L-25-5w-1</strain>
    </source>
</reference>
<evidence type="ECO:0000256" key="3">
    <source>
        <dbReference type="ARBA" id="ARBA00023125"/>
    </source>
</evidence>
<sequence length="426" mass="46214">MALTWRRRPMPKITKKLVDVTTADGRTRFLWDDELPGFGFCVTVAGAKSYVVQYRFGGRSRRMTVARHGVMTPDEARKEARLILADVARGLDPAARREEQRRDLSVSELCDLYVSEGMTTKKPSTIATDKGKLERHVKPLLGKRLLRSITRADIERFQADVATGKTAADIKGGFKSRSTVTGGRGAAARVLGLLSGVFQFAVNRNLRPDNPVRGVKRFADKKCERFLSPSEMARLGKALADLIDEGANPVAVNVARLLALTGCRRGEITGLRWEWVDWDRACIRFPDSKTGAKVVPLGAAALGLLTALQGDERTGPVFPGRGRDGTTTAVWKVWDKARTRAELPGVRIHDLRHSFASVGASGGDSLVVIGALLGHRDTTTTARYAHLSNDPLKAAADRIAGTIAAAMKGETSGNVVPLASKRPGRS</sequence>
<evidence type="ECO:0000259" key="6">
    <source>
        <dbReference type="PROSITE" id="PS51898"/>
    </source>
</evidence>
<comment type="similarity">
    <text evidence="1">Belongs to the 'phage' integrase family.</text>
</comment>
<protein>
    <submittedName>
        <fullName evidence="8">DUF4102 domain-containing protein</fullName>
    </submittedName>
</protein>
<evidence type="ECO:0000259" key="7">
    <source>
        <dbReference type="PROSITE" id="PS51900"/>
    </source>
</evidence>
<dbReference type="PANTHER" id="PTHR30629">
    <property type="entry name" value="PROPHAGE INTEGRASE"/>
    <property type="match status" value="1"/>
</dbReference>
<dbReference type="InterPro" id="IPR050808">
    <property type="entry name" value="Phage_Integrase"/>
</dbReference>
<dbReference type="Pfam" id="PF00589">
    <property type="entry name" value="Phage_integrase"/>
    <property type="match status" value="1"/>
</dbReference>
<dbReference type="EMBL" id="RXMA01000001">
    <property type="protein sequence ID" value="RTR24590.1"/>
    <property type="molecule type" value="Genomic_DNA"/>
</dbReference>
<comment type="caution">
    <text evidence="8">The sequence shown here is derived from an EMBL/GenBank/DDBJ whole genome shotgun (WGS) entry which is preliminary data.</text>
</comment>
<evidence type="ECO:0000256" key="4">
    <source>
        <dbReference type="ARBA" id="ARBA00023172"/>
    </source>
</evidence>
<dbReference type="CDD" id="cd00796">
    <property type="entry name" value="INT_Rci_Hp1_C"/>
    <property type="match status" value="1"/>
</dbReference>
<dbReference type="InterPro" id="IPR038488">
    <property type="entry name" value="Integrase_DNA-bd_sf"/>
</dbReference>
<evidence type="ECO:0000313" key="8">
    <source>
        <dbReference type="EMBL" id="RTR24590.1"/>
    </source>
</evidence>
<evidence type="ECO:0000313" key="9">
    <source>
        <dbReference type="Proteomes" id="UP000277007"/>
    </source>
</evidence>
<feature type="domain" description="Tyr recombinase" evidence="6">
    <location>
        <begin position="222"/>
        <end position="397"/>
    </location>
</feature>
<keyword evidence="4" id="KW-0233">DNA recombination</keyword>
<dbReference type="SUPFAM" id="SSF56349">
    <property type="entry name" value="DNA breaking-rejoining enzymes"/>
    <property type="match status" value="1"/>
</dbReference>
<dbReference type="AlphaFoldDB" id="A0A3S0K8H3"/>
<evidence type="ECO:0000256" key="1">
    <source>
        <dbReference type="ARBA" id="ARBA00008857"/>
    </source>
</evidence>
<feature type="domain" description="Core-binding (CB)" evidence="7">
    <location>
        <begin position="104"/>
        <end position="202"/>
    </location>
</feature>
<dbReference type="PROSITE" id="PS51898">
    <property type="entry name" value="TYR_RECOMBINASE"/>
    <property type="match status" value="1"/>
</dbReference>
<dbReference type="InterPro" id="IPR004107">
    <property type="entry name" value="Integrase_SAM-like_N"/>
</dbReference>
<dbReference type="Pfam" id="PF14659">
    <property type="entry name" value="Phage_int_SAM_3"/>
    <property type="match status" value="1"/>
</dbReference>
<name>A0A3S0K8H3_9PROT</name>
<gene>
    <name evidence="8" type="ORF">EJ903_02215</name>
</gene>
<dbReference type="InterPro" id="IPR044068">
    <property type="entry name" value="CB"/>
</dbReference>
<dbReference type="InterPro" id="IPR002104">
    <property type="entry name" value="Integrase_catalytic"/>
</dbReference>
<dbReference type="GO" id="GO:0015074">
    <property type="term" value="P:DNA integration"/>
    <property type="evidence" value="ECO:0007669"/>
    <property type="project" value="UniProtKB-KW"/>
</dbReference>
<proteinExistence type="inferred from homology"/>
<dbReference type="Proteomes" id="UP000277007">
    <property type="component" value="Unassembled WGS sequence"/>
</dbReference>
<evidence type="ECO:0000256" key="5">
    <source>
        <dbReference type="PROSITE-ProRule" id="PRU01248"/>
    </source>
</evidence>
<dbReference type="GO" id="GO:0006310">
    <property type="term" value="P:DNA recombination"/>
    <property type="evidence" value="ECO:0007669"/>
    <property type="project" value="UniProtKB-KW"/>
</dbReference>